<organism evidence="4">
    <name type="scientific">marine metagenome</name>
    <dbReference type="NCBI Taxonomy" id="408172"/>
    <lineage>
        <taxon>unclassified sequences</taxon>
        <taxon>metagenomes</taxon>
        <taxon>ecological metagenomes</taxon>
    </lineage>
</organism>
<sequence>RDGIGRGDWKLAAAIGAWLGYSDLLSALFIAFLTGAIVGTAILMGNRGDRRTLIPFGPFLAIGGIIVVFFGPNLLNWYLGWLIHGA</sequence>
<dbReference type="EMBL" id="UINC01178580">
    <property type="protein sequence ID" value="SVD86814.1"/>
    <property type="molecule type" value="Genomic_DNA"/>
</dbReference>
<dbReference type="InterPro" id="IPR050882">
    <property type="entry name" value="Prepilin_peptidase/N-MTase"/>
</dbReference>
<evidence type="ECO:0000256" key="1">
    <source>
        <dbReference type="ARBA" id="ARBA00005801"/>
    </source>
</evidence>
<evidence type="ECO:0000256" key="2">
    <source>
        <dbReference type="SAM" id="Phobius"/>
    </source>
</evidence>
<keyword evidence="2" id="KW-0812">Transmembrane</keyword>
<feature type="domain" description="Prepilin type IV endopeptidase peptidase" evidence="3">
    <location>
        <begin position="2"/>
        <end position="39"/>
    </location>
</feature>
<reference evidence="4" key="1">
    <citation type="submission" date="2018-05" db="EMBL/GenBank/DDBJ databases">
        <authorList>
            <person name="Lanie J.A."/>
            <person name="Ng W.-L."/>
            <person name="Kazmierczak K.M."/>
            <person name="Andrzejewski T.M."/>
            <person name="Davidsen T.M."/>
            <person name="Wayne K.J."/>
            <person name="Tettelin H."/>
            <person name="Glass J.I."/>
            <person name="Rusch D."/>
            <person name="Podicherti R."/>
            <person name="Tsui H.-C.T."/>
            <person name="Winkler M.E."/>
        </authorList>
    </citation>
    <scope>NUCLEOTIDE SEQUENCE</scope>
</reference>
<dbReference type="Pfam" id="PF01478">
    <property type="entry name" value="Peptidase_A24"/>
    <property type="match status" value="1"/>
</dbReference>
<feature type="transmembrane region" description="Helical" evidence="2">
    <location>
        <begin position="24"/>
        <end position="44"/>
    </location>
</feature>
<proteinExistence type="inferred from homology"/>
<feature type="non-terminal residue" evidence="4">
    <location>
        <position position="1"/>
    </location>
</feature>
<evidence type="ECO:0000313" key="4">
    <source>
        <dbReference type="EMBL" id="SVD86814.1"/>
    </source>
</evidence>
<dbReference type="GO" id="GO:0005886">
    <property type="term" value="C:plasma membrane"/>
    <property type="evidence" value="ECO:0007669"/>
    <property type="project" value="TreeGrafter"/>
</dbReference>
<comment type="similarity">
    <text evidence="1">Belongs to the peptidase A24 family.</text>
</comment>
<dbReference type="InterPro" id="IPR000045">
    <property type="entry name" value="Prepilin_IV_endopep_pep"/>
</dbReference>
<accession>A0A382YUB2</accession>
<dbReference type="GO" id="GO:0004190">
    <property type="term" value="F:aspartic-type endopeptidase activity"/>
    <property type="evidence" value="ECO:0007669"/>
    <property type="project" value="InterPro"/>
</dbReference>
<keyword evidence="2" id="KW-1133">Transmembrane helix</keyword>
<dbReference type="GO" id="GO:0006465">
    <property type="term" value="P:signal peptide processing"/>
    <property type="evidence" value="ECO:0007669"/>
    <property type="project" value="TreeGrafter"/>
</dbReference>
<evidence type="ECO:0000259" key="3">
    <source>
        <dbReference type="Pfam" id="PF01478"/>
    </source>
</evidence>
<gene>
    <name evidence="4" type="ORF">METZ01_LOCUS439668</name>
</gene>
<name>A0A382YUB2_9ZZZZ</name>
<feature type="transmembrane region" description="Helical" evidence="2">
    <location>
        <begin position="56"/>
        <end position="79"/>
    </location>
</feature>
<protein>
    <recommendedName>
        <fullName evidence="3">Prepilin type IV endopeptidase peptidase domain-containing protein</fullName>
    </recommendedName>
</protein>
<dbReference type="AlphaFoldDB" id="A0A382YUB2"/>
<keyword evidence="2" id="KW-0472">Membrane</keyword>
<dbReference type="PANTHER" id="PTHR30487">
    <property type="entry name" value="TYPE 4 PREPILIN-LIKE PROTEINS LEADER PEPTIDE-PROCESSING ENZYME"/>
    <property type="match status" value="1"/>
</dbReference>
<dbReference type="PANTHER" id="PTHR30487:SF0">
    <property type="entry name" value="PREPILIN LEADER PEPTIDASE_N-METHYLTRANSFERASE-RELATED"/>
    <property type="match status" value="1"/>
</dbReference>